<dbReference type="RefSeq" id="WP_169299182.1">
    <property type="nucleotide sequence ID" value="NZ_JABBNI010000047.1"/>
</dbReference>
<evidence type="ECO:0008006" key="3">
    <source>
        <dbReference type="Google" id="ProtNLM"/>
    </source>
</evidence>
<dbReference type="AlphaFoldDB" id="A0A7Y0HPV0"/>
<name>A0A7Y0HPV0_9CLOT</name>
<dbReference type="InterPro" id="IPR011050">
    <property type="entry name" value="Pectin_lyase_fold/virulence"/>
</dbReference>
<dbReference type="InterPro" id="IPR012334">
    <property type="entry name" value="Pectin_lyas_fold"/>
</dbReference>
<dbReference type="SMART" id="SM00710">
    <property type="entry name" value="PbH1"/>
    <property type="match status" value="5"/>
</dbReference>
<protein>
    <recommendedName>
        <fullName evidence="3">Right handed beta helix domain-containing protein</fullName>
    </recommendedName>
</protein>
<organism evidence="1 2">
    <name type="scientific">Clostridium muellerianum</name>
    <dbReference type="NCBI Taxonomy" id="2716538"/>
    <lineage>
        <taxon>Bacteria</taxon>
        <taxon>Bacillati</taxon>
        <taxon>Bacillota</taxon>
        <taxon>Clostridia</taxon>
        <taxon>Eubacteriales</taxon>
        <taxon>Clostridiaceae</taxon>
        <taxon>Clostridium</taxon>
    </lineage>
</organism>
<accession>A0A7Y0HPV0</accession>
<gene>
    <name evidence="1" type="ORF">HBE96_18450</name>
</gene>
<evidence type="ECO:0000313" key="1">
    <source>
        <dbReference type="EMBL" id="NMM64590.1"/>
    </source>
</evidence>
<sequence>MEKNLKDNVDNIDNELIIYDEKVNYENNISLQVLLKGEILNLDKNSIKFTINTEKNLSCTENNDEEYSFNIKFRYITKKTKVVSNAEELQKALDDKEVKNIFLQSGEYKLQNEVITIALKDKVIVGNKSTAFTGGISIKADTCLKGMTFISQSSIIKNNSHIYISNGADVTLEDINIQGNNFENVNGIILERNSESRISIINSSINDLNVGIKVNEDNILGEIKNNDFQNVRVGIGNLKKGAVVEDINKIVNNNFIIKEQGEGISFSSGVNIGKVDNVKIVTNGVRFARTLSLNNNYGLVKGSGMFSDIETKFFKVNNSDELCEILRLSSNGYIIKLLDGEYYGNICIDKEIALIGESKERTFIIPNEKYSDNVFQHGINISSGNILIKNLTIDGKKNSKLDNTVSYFRDGIRYEDDVPNGNELKGICIRNINRRGISIWPETVENTYIENCSIENIDCKQGIYMNGSGKIKNCIIKNSKVGIEVNNKVENGIINIEDNLICKNERGILICTKDRNLEGAKINLKNNFFENNLFQIDYKW</sequence>
<proteinExistence type="predicted"/>
<evidence type="ECO:0000313" key="2">
    <source>
        <dbReference type="Proteomes" id="UP000537131"/>
    </source>
</evidence>
<keyword evidence="2" id="KW-1185">Reference proteome</keyword>
<reference evidence="1 2" key="1">
    <citation type="submission" date="2020-06" db="EMBL/GenBank/DDBJ databases">
        <title>Complete Genome Sequence of Clostridium muelleri sp. nov. P21T, an Acid-Alcohol Producing Acetogen Isolated from Old Hay.</title>
        <authorList>
            <person name="Duncan K.E."/>
            <person name="Tanner R.S."/>
        </authorList>
    </citation>
    <scope>NUCLEOTIDE SEQUENCE [LARGE SCALE GENOMIC DNA]</scope>
    <source>
        <strain evidence="1 2">P21</strain>
    </source>
</reference>
<dbReference type="EMBL" id="JABBNI010000047">
    <property type="protein sequence ID" value="NMM64590.1"/>
    <property type="molecule type" value="Genomic_DNA"/>
</dbReference>
<dbReference type="InterPro" id="IPR006626">
    <property type="entry name" value="PbH1"/>
</dbReference>
<dbReference type="SUPFAM" id="SSF51126">
    <property type="entry name" value="Pectin lyase-like"/>
    <property type="match status" value="2"/>
</dbReference>
<dbReference type="Gene3D" id="2.160.20.10">
    <property type="entry name" value="Single-stranded right-handed beta-helix, Pectin lyase-like"/>
    <property type="match status" value="1"/>
</dbReference>
<comment type="caution">
    <text evidence="1">The sequence shown here is derived from an EMBL/GenBank/DDBJ whole genome shotgun (WGS) entry which is preliminary data.</text>
</comment>
<dbReference type="Proteomes" id="UP000537131">
    <property type="component" value="Unassembled WGS sequence"/>
</dbReference>